<dbReference type="NCBIfam" id="TIGR00229">
    <property type="entry name" value="sensory_box"/>
    <property type="match status" value="1"/>
</dbReference>
<dbReference type="Gene3D" id="3.30.450.20">
    <property type="entry name" value="PAS domain"/>
    <property type="match status" value="1"/>
</dbReference>
<dbReference type="InterPro" id="IPR013656">
    <property type="entry name" value="PAS_4"/>
</dbReference>
<evidence type="ECO:0000313" key="2">
    <source>
        <dbReference type="Proteomes" id="UP000620133"/>
    </source>
</evidence>
<dbReference type="PROSITE" id="PS50113">
    <property type="entry name" value="PAC"/>
    <property type="match status" value="1"/>
</dbReference>
<gene>
    <name evidence="1" type="ORF">MPAN_004200</name>
</gene>
<dbReference type="EMBL" id="AP024412">
    <property type="protein sequence ID" value="BCR35527.1"/>
    <property type="molecule type" value="Genomic_DNA"/>
</dbReference>
<dbReference type="KEGG" id="manr:MPAN_004200"/>
<name>A0A7U9TIQ1_9MOLU</name>
<dbReference type="Pfam" id="PF08448">
    <property type="entry name" value="PAS_4"/>
    <property type="match status" value="1"/>
</dbReference>
<keyword evidence="2" id="KW-1185">Reference proteome</keyword>
<reference evidence="1" key="1">
    <citation type="submission" date="2021-01" db="EMBL/GenBank/DDBJ databases">
        <title>Draft genome sequence of Acholeplasmataceae bacterium strain Mahy22.</title>
        <authorList>
            <person name="Watanabe M."/>
            <person name="Kojima H."/>
            <person name="Fukui M."/>
        </authorList>
    </citation>
    <scope>NUCLEOTIDE SEQUENCE</scope>
    <source>
        <strain evidence="1">Mahy22</strain>
    </source>
</reference>
<organism evidence="1 2">
    <name type="scientific">Mariniplasma anaerobium</name>
    <dbReference type="NCBI Taxonomy" id="2735436"/>
    <lineage>
        <taxon>Bacteria</taxon>
        <taxon>Bacillati</taxon>
        <taxon>Mycoplasmatota</taxon>
        <taxon>Mollicutes</taxon>
        <taxon>Acholeplasmatales</taxon>
        <taxon>Acholeplasmataceae</taxon>
        <taxon>Mariniplasma</taxon>
    </lineage>
</organism>
<sequence>MNKKLISKIEKEFFAIRKKSISYKDTINEYLLTLETVFSLVNAYICMYDSSGNKKMTINDVDDNNNCENQTDEFETYSQIKCEKQSINNQHEYHFKIDHGVNLILRSITNQDKMFFSKDFMYLLNTYLSNVKATYDLYEENQLLNRIIKQIPEAFAYKNLNEKYLYSSHLTDQMYEDKVDSIAGKTVSQVYPKDEILRVRELDNEAINSKTALSKEFKIFTDSGFVDVESLRVPVFDSNQKLEGIISLSRDVTHIKKTEKMLKSNLDFLEIIMSISQKFMAL</sequence>
<dbReference type="SUPFAM" id="SSF55785">
    <property type="entry name" value="PYP-like sensor domain (PAS domain)"/>
    <property type="match status" value="1"/>
</dbReference>
<dbReference type="InterPro" id="IPR000014">
    <property type="entry name" value="PAS"/>
</dbReference>
<accession>A0A7U9TIQ1</accession>
<proteinExistence type="predicted"/>
<protein>
    <submittedName>
        <fullName evidence="1">Uncharacterized protein</fullName>
    </submittedName>
</protein>
<dbReference type="Proteomes" id="UP000620133">
    <property type="component" value="Chromosome"/>
</dbReference>
<dbReference type="InterPro" id="IPR000700">
    <property type="entry name" value="PAS-assoc_C"/>
</dbReference>
<dbReference type="InterPro" id="IPR035965">
    <property type="entry name" value="PAS-like_dom_sf"/>
</dbReference>
<evidence type="ECO:0000313" key="1">
    <source>
        <dbReference type="EMBL" id="BCR35527.1"/>
    </source>
</evidence>
<dbReference type="AlphaFoldDB" id="A0A7U9TIQ1"/>